<evidence type="ECO:0000256" key="4">
    <source>
        <dbReference type="ARBA" id="ARBA00023242"/>
    </source>
</evidence>
<evidence type="ECO:0000313" key="7">
    <source>
        <dbReference type="Proteomes" id="UP000001593"/>
    </source>
</evidence>
<dbReference type="HOGENOM" id="CLU_000288_57_33_1"/>
<dbReference type="AlphaFoldDB" id="A7RF91"/>
<feature type="repeat" description="WD" evidence="5">
    <location>
        <begin position="53"/>
        <end position="99"/>
    </location>
</feature>
<keyword evidence="4" id="KW-0539">Nucleus</keyword>
<dbReference type="eggNOG" id="KOG0266">
    <property type="taxonomic scope" value="Eukaryota"/>
</dbReference>
<feature type="repeat" description="WD" evidence="5">
    <location>
        <begin position="142"/>
        <end position="185"/>
    </location>
</feature>
<dbReference type="InterPro" id="IPR015943">
    <property type="entry name" value="WD40/YVTN_repeat-like_dom_sf"/>
</dbReference>
<feature type="repeat" description="WD" evidence="5">
    <location>
        <begin position="187"/>
        <end position="218"/>
    </location>
</feature>
<dbReference type="InParanoid" id="A7RF91"/>
<dbReference type="InterPro" id="IPR036322">
    <property type="entry name" value="WD40_repeat_dom_sf"/>
</dbReference>
<dbReference type="Proteomes" id="UP000001593">
    <property type="component" value="Unassembled WGS sequence"/>
</dbReference>
<dbReference type="PRINTS" id="PR00320">
    <property type="entry name" value="GPROTEINBRPT"/>
</dbReference>
<sequence>MSVEVQHQAQLSSHKWNVSCLEFSPNGLFLASGSWDKTAVIWNLCTLEPSLTFRHHTEPVTSLSWQKLTSKSELGILATTSSDKTVALWNSDNGNLLNNLTHHSSWVLGSDFNNDGKLLASASWDKFVIISDVPTGKPVNTLAGHTTGVWTCAFNPERTGDILCSGADDGSLKLWDIRSNSVVMSLVGGHDDRVKSCAWSPNGEYVASSSADGRVGIFFFWNGLIFFSNTLYRNTDKRIYAYLFL</sequence>
<comment type="subcellular location">
    <subcellularLocation>
        <location evidence="1">Nucleus</location>
        <location evidence="1">Nucleolus</location>
    </subcellularLocation>
</comment>
<feature type="repeat" description="WD" evidence="5">
    <location>
        <begin position="100"/>
        <end position="141"/>
    </location>
</feature>
<dbReference type="STRING" id="45351.A7RF91"/>
<dbReference type="PROSITE" id="PS50082">
    <property type="entry name" value="WD_REPEATS_2"/>
    <property type="match status" value="5"/>
</dbReference>
<dbReference type="PhylomeDB" id="A7RF91"/>
<dbReference type="PROSITE" id="PS50294">
    <property type="entry name" value="WD_REPEATS_REGION"/>
    <property type="match status" value="3"/>
</dbReference>
<proteinExistence type="predicted"/>
<name>A7RF91_NEMVE</name>
<evidence type="ECO:0000256" key="5">
    <source>
        <dbReference type="PROSITE-ProRule" id="PRU00221"/>
    </source>
</evidence>
<keyword evidence="3" id="KW-0677">Repeat</keyword>
<dbReference type="PANTHER" id="PTHR19848">
    <property type="entry name" value="WD40 REPEAT PROTEIN"/>
    <property type="match status" value="1"/>
</dbReference>
<evidence type="ECO:0000256" key="1">
    <source>
        <dbReference type="ARBA" id="ARBA00004604"/>
    </source>
</evidence>
<dbReference type="PANTHER" id="PTHR19848:SF0">
    <property type="entry name" value="NOTCHLESS PROTEIN HOMOLOG 1"/>
    <property type="match status" value="1"/>
</dbReference>
<evidence type="ECO:0000313" key="6">
    <source>
        <dbReference type="EMBL" id="EDO49914.1"/>
    </source>
</evidence>
<protein>
    <submittedName>
        <fullName evidence="6">Uncharacterized protein</fullName>
    </submittedName>
</protein>
<organism evidence="6 7">
    <name type="scientific">Nematostella vectensis</name>
    <name type="common">Starlet sea anemone</name>
    <dbReference type="NCBI Taxonomy" id="45351"/>
    <lineage>
        <taxon>Eukaryota</taxon>
        <taxon>Metazoa</taxon>
        <taxon>Cnidaria</taxon>
        <taxon>Anthozoa</taxon>
        <taxon>Hexacorallia</taxon>
        <taxon>Actiniaria</taxon>
        <taxon>Edwardsiidae</taxon>
        <taxon>Nematostella</taxon>
    </lineage>
</organism>
<dbReference type="Gene3D" id="2.130.10.10">
    <property type="entry name" value="YVTN repeat-like/Quinoprotein amine dehydrogenase"/>
    <property type="match status" value="1"/>
</dbReference>
<dbReference type="InterPro" id="IPR001680">
    <property type="entry name" value="WD40_rpt"/>
</dbReference>
<keyword evidence="2 5" id="KW-0853">WD repeat</keyword>
<evidence type="ECO:0000256" key="2">
    <source>
        <dbReference type="ARBA" id="ARBA00022574"/>
    </source>
</evidence>
<dbReference type="SMART" id="SM00320">
    <property type="entry name" value="WD40"/>
    <property type="match status" value="5"/>
</dbReference>
<feature type="repeat" description="WD" evidence="5">
    <location>
        <begin position="11"/>
        <end position="52"/>
    </location>
</feature>
<dbReference type="InterPro" id="IPR019775">
    <property type="entry name" value="WD40_repeat_CS"/>
</dbReference>
<accession>A7RF91</accession>
<reference evidence="6 7" key="1">
    <citation type="journal article" date="2007" name="Science">
        <title>Sea anemone genome reveals ancestral eumetazoan gene repertoire and genomic organization.</title>
        <authorList>
            <person name="Putnam N.H."/>
            <person name="Srivastava M."/>
            <person name="Hellsten U."/>
            <person name="Dirks B."/>
            <person name="Chapman J."/>
            <person name="Salamov A."/>
            <person name="Terry A."/>
            <person name="Shapiro H."/>
            <person name="Lindquist E."/>
            <person name="Kapitonov V.V."/>
            <person name="Jurka J."/>
            <person name="Genikhovich G."/>
            <person name="Grigoriev I.V."/>
            <person name="Lucas S.M."/>
            <person name="Steele R.E."/>
            <person name="Finnerty J.R."/>
            <person name="Technau U."/>
            <person name="Martindale M.Q."/>
            <person name="Rokhsar D.S."/>
        </authorList>
    </citation>
    <scope>NUCLEOTIDE SEQUENCE [LARGE SCALE GENOMIC DNA]</scope>
    <source>
        <strain evidence="7">CH2 X CH6</strain>
    </source>
</reference>
<dbReference type="GO" id="GO:0005730">
    <property type="term" value="C:nucleolus"/>
    <property type="evidence" value="ECO:0000318"/>
    <property type="project" value="GO_Central"/>
</dbReference>
<keyword evidence="7" id="KW-1185">Reference proteome</keyword>
<dbReference type="GO" id="GO:0008593">
    <property type="term" value="P:regulation of Notch signaling pathway"/>
    <property type="evidence" value="ECO:0000318"/>
    <property type="project" value="GO_Central"/>
</dbReference>
<dbReference type="KEGG" id="nve:5522370"/>
<dbReference type="InterPro" id="IPR020472">
    <property type="entry name" value="WD40_PAC1"/>
</dbReference>
<evidence type="ECO:0000256" key="3">
    <source>
        <dbReference type="ARBA" id="ARBA00022737"/>
    </source>
</evidence>
<dbReference type="PROSITE" id="PS00678">
    <property type="entry name" value="WD_REPEATS_1"/>
    <property type="match status" value="2"/>
</dbReference>
<dbReference type="SUPFAM" id="SSF50978">
    <property type="entry name" value="WD40 repeat-like"/>
    <property type="match status" value="1"/>
</dbReference>
<dbReference type="OrthoDB" id="1068471at2759"/>
<dbReference type="Pfam" id="PF00400">
    <property type="entry name" value="WD40"/>
    <property type="match status" value="5"/>
</dbReference>
<gene>
    <name evidence="6" type="ORF">NEMVEDRAFT_v1g79237</name>
</gene>
<dbReference type="CDD" id="cd00200">
    <property type="entry name" value="WD40"/>
    <property type="match status" value="1"/>
</dbReference>
<dbReference type="EMBL" id="DS469507">
    <property type="protein sequence ID" value="EDO49914.1"/>
    <property type="molecule type" value="Genomic_DNA"/>
</dbReference>